<dbReference type="Proteomes" id="UP000178222">
    <property type="component" value="Unassembled WGS sequence"/>
</dbReference>
<reference evidence="1 2" key="1">
    <citation type="journal article" date="2016" name="Nat. Commun.">
        <title>Thousands of microbial genomes shed light on interconnected biogeochemical processes in an aquifer system.</title>
        <authorList>
            <person name="Anantharaman K."/>
            <person name="Brown C.T."/>
            <person name="Hug L.A."/>
            <person name="Sharon I."/>
            <person name="Castelle C.J."/>
            <person name="Probst A.J."/>
            <person name="Thomas B.C."/>
            <person name="Singh A."/>
            <person name="Wilkins M.J."/>
            <person name="Karaoz U."/>
            <person name="Brodie E.L."/>
            <person name="Williams K.H."/>
            <person name="Hubbard S.S."/>
            <person name="Banfield J.F."/>
        </authorList>
    </citation>
    <scope>NUCLEOTIDE SEQUENCE [LARGE SCALE GENOMIC DNA]</scope>
</reference>
<organism evidence="1 2">
    <name type="scientific">Candidatus Wildermuthbacteria bacterium RIFCSPLOWO2_02_FULL_47_9c</name>
    <dbReference type="NCBI Taxonomy" id="1802466"/>
    <lineage>
        <taxon>Bacteria</taxon>
        <taxon>Candidatus Wildermuthiibacteriota</taxon>
    </lineage>
</organism>
<comment type="caution">
    <text evidence="1">The sequence shown here is derived from an EMBL/GenBank/DDBJ whole genome shotgun (WGS) entry which is preliminary data.</text>
</comment>
<proteinExistence type="predicted"/>
<accession>A0A1G2RWY4</accession>
<dbReference type="AlphaFoldDB" id="A0A1G2RWY4"/>
<evidence type="ECO:0000313" key="2">
    <source>
        <dbReference type="Proteomes" id="UP000178222"/>
    </source>
</evidence>
<name>A0A1G2RWY4_9BACT</name>
<evidence type="ECO:0000313" key="1">
    <source>
        <dbReference type="EMBL" id="OHA76581.1"/>
    </source>
</evidence>
<protein>
    <submittedName>
        <fullName evidence="1">Uncharacterized protein</fullName>
    </submittedName>
</protein>
<gene>
    <name evidence="1" type="ORF">A3J30_04545</name>
</gene>
<sequence length="120" mass="14548">MGNKTMEGASLQAIEDYYYRHGLRGSKLRKATENDQEYMTILKDRWAKLTKKFPVKSRDRKRYILSTDQDYQILDKIYKLERKKLSDKDKALVKLVRTQLEHHWRAPIIKFLNQLLKKYR</sequence>
<dbReference type="EMBL" id="MHUL01000031">
    <property type="protein sequence ID" value="OHA76581.1"/>
    <property type="molecule type" value="Genomic_DNA"/>
</dbReference>